<dbReference type="AlphaFoldDB" id="A0AAE1B9B4"/>
<comment type="caution">
    <text evidence="1">The sequence shown here is derived from an EMBL/GenBank/DDBJ whole genome shotgun (WGS) entry which is preliminary data.</text>
</comment>
<gene>
    <name evidence="1" type="ORF">RRG08_040190</name>
</gene>
<dbReference type="EMBL" id="JAWDGP010000335">
    <property type="protein sequence ID" value="KAK3801326.1"/>
    <property type="molecule type" value="Genomic_DNA"/>
</dbReference>
<reference evidence="1" key="1">
    <citation type="journal article" date="2023" name="G3 (Bethesda)">
        <title>A reference genome for the long-term kleptoplast-retaining sea slug Elysia crispata morphotype clarki.</title>
        <authorList>
            <person name="Eastman K.E."/>
            <person name="Pendleton A.L."/>
            <person name="Shaikh M.A."/>
            <person name="Suttiyut T."/>
            <person name="Ogas R."/>
            <person name="Tomko P."/>
            <person name="Gavelis G."/>
            <person name="Widhalm J.R."/>
            <person name="Wisecaver J.H."/>
        </authorList>
    </citation>
    <scope>NUCLEOTIDE SEQUENCE</scope>
    <source>
        <strain evidence="1">ECLA1</strain>
    </source>
</reference>
<protein>
    <submittedName>
        <fullName evidence="1">Uncharacterized protein</fullName>
    </submittedName>
</protein>
<accession>A0AAE1B9B4</accession>
<keyword evidence="2" id="KW-1185">Reference proteome</keyword>
<dbReference type="Proteomes" id="UP001283361">
    <property type="component" value="Unassembled WGS sequence"/>
</dbReference>
<proteinExistence type="predicted"/>
<organism evidence="1 2">
    <name type="scientific">Elysia crispata</name>
    <name type="common">lettuce slug</name>
    <dbReference type="NCBI Taxonomy" id="231223"/>
    <lineage>
        <taxon>Eukaryota</taxon>
        <taxon>Metazoa</taxon>
        <taxon>Spiralia</taxon>
        <taxon>Lophotrochozoa</taxon>
        <taxon>Mollusca</taxon>
        <taxon>Gastropoda</taxon>
        <taxon>Heterobranchia</taxon>
        <taxon>Euthyneura</taxon>
        <taxon>Panpulmonata</taxon>
        <taxon>Sacoglossa</taxon>
        <taxon>Placobranchoidea</taxon>
        <taxon>Plakobranchidae</taxon>
        <taxon>Elysia</taxon>
    </lineage>
</organism>
<evidence type="ECO:0000313" key="2">
    <source>
        <dbReference type="Proteomes" id="UP001283361"/>
    </source>
</evidence>
<name>A0AAE1B9B4_9GAST</name>
<evidence type="ECO:0000313" key="1">
    <source>
        <dbReference type="EMBL" id="KAK3801326.1"/>
    </source>
</evidence>
<sequence>METIIIRRRWRWIGHILRKEQDAIPRVAVQWRPEGHRKRGRPKTTWRRTVEAEAAAMGQSWGTLRMLAQDREQWKEFVAALIAHGKKGIASGEPERPSEPTNLEDLSLATADLTCGNPSLFLTGACNAIPVHWTRWPVQWEELRTKLKLCLL</sequence>